<reference evidence="2 3" key="1">
    <citation type="submission" date="2020-08" db="EMBL/GenBank/DDBJ databases">
        <title>Sequencing the genomes of 1000 actinobacteria strains.</title>
        <authorList>
            <person name="Klenk H.-P."/>
        </authorList>
    </citation>
    <scope>NUCLEOTIDE SEQUENCE [LARGE SCALE GENOMIC DNA]</scope>
    <source>
        <strain evidence="2 3">DSM 45486</strain>
    </source>
</reference>
<gene>
    <name evidence="2" type="ORF">F4560_004444</name>
</gene>
<evidence type="ECO:0000256" key="1">
    <source>
        <dbReference type="SAM" id="MobiDB-lite"/>
    </source>
</evidence>
<evidence type="ECO:0000313" key="3">
    <source>
        <dbReference type="Proteomes" id="UP000552097"/>
    </source>
</evidence>
<dbReference type="EMBL" id="JACHMO010000001">
    <property type="protein sequence ID" value="MBB5804676.1"/>
    <property type="molecule type" value="Genomic_DNA"/>
</dbReference>
<dbReference type="AlphaFoldDB" id="A0A7W9HM66"/>
<keyword evidence="3" id="KW-1185">Reference proteome</keyword>
<proteinExistence type="predicted"/>
<accession>A0A7W9HM66</accession>
<sequence>MKNRKEKNKMDDKKAKDGELETQSTPYDQWDYRIETRGLIYKQFTMGYMQGLGVFPAILIDNYGSQDESYERLQVWVTKQVDETLVSDFQAMADALPEDSPRKATFAYIANMVASVYDSYVNPPDWSDLP</sequence>
<feature type="compositionally biased region" description="Basic and acidic residues" evidence="1">
    <location>
        <begin position="8"/>
        <end position="19"/>
    </location>
</feature>
<organism evidence="2 3">
    <name type="scientific">Saccharothrix ecbatanensis</name>
    <dbReference type="NCBI Taxonomy" id="1105145"/>
    <lineage>
        <taxon>Bacteria</taxon>
        <taxon>Bacillati</taxon>
        <taxon>Actinomycetota</taxon>
        <taxon>Actinomycetes</taxon>
        <taxon>Pseudonocardiales</taxon>
        <taxon>Pseudonocardiaceae</taxon>
        <taxon>Saccharothrix</taxon>
    </lineage>
</organism>
<evidence type="ECO:0000313" key="2">
    <source>
        <dbReference type="EMBL" id="MBB5804676.1"/>
    </source>
</evidence>
<protein>
    <submittedName>
        <fullName evidence="2">Uncharacterized protein</fullName>
    </submittedName>
</protein>
<dbReference type="RefSeq" id="WP_184922686.1">
    <property type="nucleotide sequence ID" value="NZ_JACHMO010000001.1"/>
</dbReference>
<name>A0A7W9HM66_9PSEU</name>
<comment type="caution">
    <text evidence="2">The sequence shown here is derived from an EMBL/GenBank/DDBJ whole genome shotgun (WGS) entry which is preliminary data.</text>
</comment>
<dbReference type="Proteomes" id="UP000552097">
    <property type="component" value="Unassembled WGS sequence"/>
</dbReference>
<feature type="region of interest" description="Disordered" evidence="1">
    <location>
        <begin position="1"/>
        <end position="22"/>
    </location>
</feature>